<sequence length="69" mass="7539">MLRLNKIVTCVITVGFAVITSFSLPFRQTANHLKICIEVVLVMHCGPCGVNCSEIFNRADCLAPTSNDI</sequence>
<comment type="caution">
    <text evidence="1">The sequence shown here is derived from an EMBL/GenBank/DDBJ whole genome shotgun (WGS) entry which is preliminary data.</text>
</comment>
<keyword evidence="2" id="KW-1185">Reference proteome</keyword>
<dbReference type="Proteomes" id="UP000708208">
    <property type="component" value="Unassembled WGS sequence"/>
</dbReference>
<protein>
    <submittedName>
        <fullName evidence="1">Uncharacterized protein</fullName>
    </submittedName>
</protein>
<accession>A0A8J2L0R7</accession>
<name>A0A8J2L0R7_9HEXA</name>
<dbReference type="EMBL" id="CAJVCH010528203">
    <property type="protein sequence ID" value="CAG7823045.1"/>
    <property type="molecule type" value="Genomic_DNA"/>
</dbReference>
<evidence type="ECO:0000313" key="1">
    <source>
        <dbReference type="EMBL" id="CAG7823045.1"/>
    </source>
</evidence>
<evidence type="ECO:0000313" key="2">
    <source>
        <dbReference type="Proteomes" id="UP000708208"/>
    </source>
</evidence>
<gene>
    <name evidence="1" type="ORF">AFUS01_LOCUS33282</name>
</gene>
<feature type="non-terminal residue" evidence="1">
    <location>
        <position position="1"/>
    </location>
</feature>
<reference evidence="1" key="1">
    <citation type="submission" date="2021-06" db="EMBL/GenBank/DDBJ databases">
        <authorList>
            <person name="Hodson N. C."/>
            <person name="Mongue J. A."/>
            <person name="Jaron S. K."/>
        </authorList>
    </citation>
    <scope>NUCLEOTIDE SEQUENCE</scope>
</reference>
<proteinExistence type="predicted"/>
<organism evidence="1 2">
    <name type="scientific">Allacma fusca</name>
    <dbReference type="NCBI Taxonomy" id="39272"/>
    <lineage>
        <taxon>Eukaryota</taxon>
        <taxon>Metazoa</taxon>
        <taxon>Ecdysozoa</taxon>
        <taxon>Arthropoda</taxon>
        <taxon>Hexapoda</taxon>
        <taxon>Collembola</taxon>
        <taxon>Symphypleona</taxon>
        <taxon>Sminthuridae</taxon>
        <taxon>Allacma</taxon>
    </lineage>
</organism>
<dbReference type="AlphaFoldDB" id="A0A8J2L0R7"/>